<sequence length="565" mass="64048">MSGLEIVGVILGTLPLVVSAVEQYANGVYTTKRIFDYDKQAKRAFTRFRTEQAVCKNQLLQLLPSGSTGIVGIRSQSEGIEDLWKNPDIGHAIRTRLKGNYAIFVDMAQEVFGFMKAIMEILGVTLDKVLSGAESKMMKKIKFALKRGELRDLFEDLERTVRSLITLSKQALELETTAVFASKYRRPEFSVVRDCAEGVYSILQRGWEYDCRVPHTVSLRLEARTNDHSFDDDDDLRKSLKFRVIFSHTHGETPDEKSSWHWKETDVQLIDHDRSDKSEGEASSVLQEPISKKGSKKSVRFTPEAKEMIALQEPIFHPTMKPIQDLCKSIGNLQEENRTGCFGFLIDAEKKRRCSIYSLPAKGINQEPWSVVSLASMLRRITRSDRLNIAFIVASSVLQLYRTPWLDETWGKEDIWFMQRPGGQVDPAPFVSRQFSTPQGTRDDALRCTNVARNKLVRNPWLFALGVLLIELCYGMSIEDLGTSEDGGSEGGVASSEFFTALRIAQDDGIYTEAGERYGDAVRRCIHCDFDQRVTNLDAEEFRQAVYDRVIASLEADWKQFRAIA</sequence>
<dbReference type="Pfam" id="PF24476">
    <property type="entry name" value="DUF7580"/>
    <property type="match status" value="1"/>
</dbReference>
<feature type="chain" id="PRO_5025460832" description="DUF7580 domain-containing protein" evidence="2">
    <location>
        <begin position="21"/>
        <end position="565"/>
    </location>
</feature>
<feature type="domain" description="DUF7580" evidence="3">
    <location>
        <begin position="190"/>
        <end position="560"/>
    </location>
</feature>
<proteinExistence type="predicted"/>
<keyword evidence="5" id="KW-1185">Reference proteome</keyword>
<evidence type="ECO:0000313" key="4">
    <source>
        <dbReference type="EMBL" id="KAF2492766.1"/>
    </source>
</evidence>
<dbReference type="PANTHER" id="PTHR35186:SF4">
    <property type="entry name" value="PRION-INHIBITION AND PROPAGATION HELO DOMAIN-CONTAINING PROTEIN"/>
    <property type="match status" value="1"/>
</dbReference>
<evidence type="ECO:0000313" key="5">
    <source>
        <dbReference type="Proteomes" id="UP000799750"/>
    </source>
</evidence>
<dbReference type="PANTHER" id="PTHR35186">
    <property type="entry name" value="ANK_REP_REGION DOMAIN-CONTAINING PROTEIN"/>
    <property type="match status" value="1"/>
</dbReference>
<dbReference type="OrthoDB" id="3565018at2759"/>
<keyword evidence="2" id="KW-0732">Signal</keyword>
<name>A0A6A6QL46_9PEZI</name>
<feature type="signal peptide" evidence="2">
    <location>
        <begin position="1"/>
        <end position="20"/>
    </location>
</feature>
<dbReference type="InterPro" id="IPR056002">
    <property type="entry name" value="DUF7580"/>
</dbReference>
<evidence type="ECO:0000256" key="1">
    <source>
        <dbReference type="SAM" id="MobiDB-lite"/>
    </source>
</evidence>
<evidence type="ECO:0000259" key="3">
    <source>
        <dbReference type="Pfam" id="PF24476"/>
    </source>
</evidence>
<reference evidence="4" key="1">
    <citation type="journal article" date="2020" name="Stud. Mycol.">
        <title>101 Dothideomycetes genomes: a test case for predicting lifestyles and emergence of pathogens.</title>
        <authorList>
            <person name="Haridas S."/>
            <person name="Albert R."/>
            <person name="Binder M."/>
            <person name="Bloem J."/>
            <person name="Labutti K."/>
            <person name="Salamov A."/>
            <person name="Andreopoulos B."/>
            <person name="Baker S."/>
            <person name="Barry K."/>
            <person name="Bills G."/>
            <person name="Bluhm B."/>
            <person name="Cannon C."/>
            <person name="Castanera R."/>
            <person name="Culley D."/>
            <person name="Daum C."/>
            <person name="Ezra D."/>
            <person name="Gonzalez J."/>
            <person name="Henrissat B."/>
            <person name="Kuo A."/>
            <person name="Liang C."/>
            <person name="Lipzen A."/>
            <person name="Lutzoni F."/>
            <person name="Magnuson J."/>
            <person name="Mondo S."/>
            <person name="Nolan M."/>
            <person name="Ohm R."/>
            <person name="Pangilinan J."/>
            <person name="Park H.-J."/>
            <person name="Ramirez L."/>
            <person name="Alfaro M."/>
            <person name="Sun H."/>
            <person name="Tritt A."/>
            <person name="Yoshinaga Y."/>
            <person name="Zwiers L.-H."/>
            <person name="Turgeon B."/>
            <person name="Goodwin S."/>
            <person name="Spatafora J."/>
            <person name="Crous P."/>
            <person name="Grigoriev I."/>
        </authorList>
    </citation>
    <scope>NUCLEOTIDE SEQUENCE</scope>
    <source>
        <strain evidence="4">CBS 269.34</strain>
    </source>
</reference>
<accession>A0A6A6QL46</accession>
<feature type="region of interest" description="Disordered" evidence="1">
    <location>
        <begin position="271"/>
        <end position="298"/>
    </location>
</feature>
<gene>
    <name evidence="4" type="ORF">BU16DRAFT_592578</name>
</gene>
<protein>
    <recommendedName>
        <fullName evidence="3">DUF7580 domain-containing protein</fullName>
    </recommendedName>
</protein>
<dbReference type="AlphaFoldDB" id="A0A6A6QL46"/>
<dbReference type="Proteomes" id="UP000799750">
    <property type="component" value="Unassembled WGS sequence"/>
</dbReference>
<feature type="compositionally biased region" description="Basic and acidic residues" evidence="1">
    <location>
        <begin position="271"/>
        <end position="280"/>
    </location>
</feature>
<evidence type="ECO:0000256" key="2">
    <source>
        <dbReference type="SAM" id="SignalP"/>
    </source>
</evidence>
<dbReference type="EMBL" id="MU004193">
    <property type="protein sequence ID" value="KAF2492766.1"/>
    <property type="molecule type" value="Genomic_DNA"/>
</dbReference>
<organism evidence="4 5">
    <name type="scientific">Lophium mytilinum</name>
    <dbReference type="NCBI Taxonomy" id="390894"/>
    <lineage>
        <taxon>Eukaryota</taxon>
        <taxon>Fungi</taxon>
        <taxon>Dikarya</taxon>
        <taxon>Ascomycota</taxon>
        <taxon>Pezizomycotina</taxon>
        <taxon>Dothideomycetes</taxon>
        <taxon>Pleosporomycetidae</taxon>
        <taxon>Mytilinidiales</taxon>
        <taxon>Mytilinidiaceae</taxon>
        <taxon>Lophium</taxon>
    </lineage>
</organism>